<evidence type="ECO:0000256" key="1">
    <source>
        <dbReference type="SAM" id="Coils"/>
    </source>
</evidence>
<evidence type="ECO:0000313" key="2">
    <source>
        <dbReference type="EMBL" id="QPM68196.1"/>
    </source>
</evidence>
<dbReference type="KEGG" id="alam:RT761_01411"/>
<accession>A0A7T1ALP1</accession>
<dbReference type="Gene3D" id="1.10.10.60">
    <property type="entry name" value="Homeodomain-like"/>
    <property type="match status" value="1"/>
</dbReference>
<dbReference type="Proteomes" id="UP000594463">
    <property type="component" value="Chromosome"/>
</dbReference>
<evidence type="ECO:0008006" key="4">
    <source>
        <dbReference type="Google" id="ProtNLM"/>
    </source>
</evidence>
<protein>
    <recommendedName>
        <fullName evidence="4">Homeodomain phBC6A51-type domain-containing protein</fullName>
    </recommendedName>
</protein>
<reference evidence="2 3" key="1">
    <citation type="journal article" date="2021" name="Nat. Commun.">
        <title>Isolation of a member of the candidate phylum Atribacteria reveals a unique cell membrane structure.</title>
        <authorList>
            <person name="Taiki K."/>
            <person name="Nobu M.K."/>
            <person name="Kusada H."/>
            <person name="Meng X.-Y."/>
            <person name="Hosoki N."/>
            <person name="Uematsu K."/>
            <person name="Yoshioka H."/>
            <person name="Kamagata Y."/>
            <person name="Tamaki H."/>
        </authorList>
    </citation>
    <scope>NUCLEOTIDE SEQUENCE [LARGE SCALE GENOMIC DNA]</scope>
    <source>
        <strain evidence="2 3">RT761</strain>
    </source>
</reference>
<keyword evidence="3" id="KW-1185">Reference proteome</keyword>
<dbReference type="RefSeq" id="WP_218113354.1">
    <property type="nucleotide sequence ID" value="NZ_CP065383.1"/>
</dbReference>
<feature type="coiled-coil region" evidence="1">
    <location>
        <begin position="101"/>
        <end position="128"/>
    </location>
</feature>
<evidence type="ECO:0000313" key="3">
    <source>
        <dbReference type="Proteomes" id="UP000594463"/>
    </source>
</evidence>
<keyword evidence="1" id="KW-0175">Coiled coil</keyword>
<organism evidence="2 3">
    <name type="scientific">Atribacter laminatus</name>
    <dbReference type="NCBI Taxonomy" id="2847778"/>
    <lineage>
        <taxon>Bacteria</taxon>
        <taxon>Pseudomonadati</taxon>
        <taxon>Atribacterota</taxon>
        <taxon>Atribacteria</taxon>
        <taxon>Atribacterales</taxon>
        <taxon>Atribacteraceae</taxon>
        <taxon>Atribacter</taxon>
    </lineage>
</organism>
<proteinExistence type="predicted"/>
<dbReference type="EMBL" id="CP065383">
    <property type="protein sequence ID" value="QPM68196.1"/>
    <property type="molecule type" value="Genomic_DNA"/>
</dbReference>
<sequence length="128" mass="14598">MEPKSGKLNRKMETAIVALLNQPTITLAAEDAGISETTLWRWLQRGDFAKAYREARKQAVNQAIAHIQRISGEAVDTLREVMNDGKKETARVTAARAILELTLKAYEIEDLEERLEALEERMRNNEHH</sequence>
<name>A0A7T1ALP1_ATRLM</name>
<gene>
    <name evidence="2" type="ORF">RT761_01411</name>
</gene>
<dbReference type="AlphaFoldDB" id="A0A7T1ALP1"/>